<dbReference type="Proteomes" id="UP000033607">
    <property type="component" value="Unassembled WGS sequence"/>
</dbReference>
<dbReference type="Gene3D" id="1.25.40.10">
    <property type="entry name" value="Tetratricopeptide repeat domain"/>
    <property type="match status" value="1"/>
</dbReference>
<evidence type="ECO:0000256" key="3">
    <source>
        <dbReference type="PROSITE-ProRule" id="PRU00284"/>
    </source>
</evidence>
<protein>
    <recommendedName>
        <fullName evidence="11">Chemotaxis protein</fullName>
    </recommendedName>
</protein>
<keyword evidence="6" id="KW-0472">Membrane</keyword>
<evidence type="ECO:0000313" key="9">
    <source>
        <dbReference type="EMBL" id="KKD37300.1"/>
    </source>
</evidence>
<dbReference type="SMART" id="SM00304">
    <property type="entry name" value="HAMP"/>
    <property type="match status" value="2"/>
</dbReference>
<dbReference type="PANTHER" id="PTHR32089">
    <property type="entry name" value="METHYL-ACCEPTING CHEMOTAXIS PROTEIN MCPB"/>
    <property type="match status" value="1"/>
</dbReference>
<dbReference type="Gene3D" id="1.10.287.950">
    <property type="entry name" value="Methyl-accepting chemotaxis protein"/>
    <property type="match status" value="1"/>
</dbReference>
<keyword evidence="4" id="KW-0175">Coiled coil</keyword>
<feature type="domain" description="HAMP" evidence="8">
    <location>
        <begin position="792"/>
        <end position="843"/>
    </location>
</feature>
<feature type="domain" description="Methyl-accepting transducer" evidence="7">
    <location>
        <begin position="848"/>
        <end position="1084"/>
    </location>
</feature>
<comment type="similarity">
    <text evidence="2">Belongs to the methyl-accepting chemotaxis (MCP) protein family.</text>
</comment>
<organism evidence="9 10">
    <name type="scientific">Limnoraphis robusta CS-951</name>
    <dbReference type="NCBI Taxonomy" id="1637645"/>
    <lineage>
        <taxon>Bacteria</taxon>
        <taxon>Bacillati</taxon>
        <taxon>Cyanobacteriota</taxon>
        <taxon>Cyanophyceae</taxon>
        <taxon>Oscillatoriophycideae</taxon>
        <taxon>Oscillatoriales</taxon>
        <taxon>Sirenicapillariaceae</taxon>
        <taxon>Limnoraphis</taxon>
    </lineage>
</organism>
<feature type="compositionally biased region" description="Polar residues" evidence="5">
    <location>
        <begin position="373"/>
        <end position="389"/>
    </location>
</feature>
<feature type="region of interest" description="Disordered" evidence="5">
    <location>
        <begin position="310"/>
        <end position="351"/>
    </location>
</feature>
<dbReference type="InterPro" id="IPR011990">
    <property type="entry name" value="TPR-like_helical_dom_sf"/>
</dbReference>
<feature type="region of interest" description="Disordered" evidence="5">
    <location>
        <begin position="371"/>
        <end position="393"/>
    </location>
</feature>
<keyword evidence="6" id="KW-1133">Transmembrane helix</keyword>
<evidence type="ECO:0000256" key="6">
    <source>
        <dbReference type="SAM" id="Phobius"/>
    </source>
</evidence>
<evidence type="ECO:0000256" key="1">
    <source>
        <dbReference type="ARBA" id="ARBA00023224"/>
    </source>
</evidence>
<evidence type="ECO:0008006" key="11">
    <source>
        <dbReference type="Google" id="ProtNLM"/>
    </source>
</evidence>
<feature type="domain" description="HAMP" evidence="8">
    <location>
        <begin position="726"/>
        <end position="778"/>
    </location>
</feature>
<feature type="coiled-coil region" evidence="4">
    <location>
        <begin position="770"/>
        <end position="804"/>
    </location>
</feature>
<evidence type="ECO:0000259" key="7">
    <source>
        <dbReference type="PROSITE" id="PS50111"/>
    </source>
</evidence>
<dbReference type="GO" id="GO:0007165">
    <property type="term" value="P:signal transduction"/>
    <property type="evidence" value="ECO:0007669"/>
    <property type="project" value="UniProtKB-KW"/>
</dbReference>
<dbReference type="PATRIC" id="fig|1637645.4.peg.5243"/>
<feature type="compositionally biased region" description="Acidic residues" evidence="5">
    <location>
        <begin position="178"/>
        <end position="188"/>
    </location>
</feature>
<feature type="region of interest" description="Disordered" evidence="5">
    <location>
        <begin position="517"/>
        <end position="536"/>
    </location>
</feature>
<dbReference type="Gene3D" id="6.10.340.10">
    <property type="match status" value="1"/>
</dbReference>
<comment type="caution">
    <text evidence="9">The sequence shown here is derived from an EMBL/GenBank/DDBJ whole genome shotgun (WGS) entry which is preliminary data.</text>
</comment>
<proteinExistence type="inferred from homology"/>
<dbReference type="SUPFAM" id="SSF58104">
    <property type="entry name" value="Methyl-accepting chemotaxis protein (MCP) signaling domain"/>
    <property type="match status" value="1"/>
</dbReference>
<dbReference type="InterPro" id="IPR003660">
    <property type="entry name" value="HAMP_dom"/>
</dbReference>
<sequence>MPASTDFLQEYQQTEAAYTQGNYEEAAALVYRLVEDYPDDPSARLLCGHIYGYGLQQYDVAREQYLAVLDLTDDAELLEQAQASMEMAEQYLADSAAYAISGDLGLGVDLNDDDDIGTAETRLDSEQMMETGVSDVDLDDFADHSEPLLDSEMNLEQLEELSLEEIDLSEPDFGLEDLSNDGQLDEFTDIGNLPNSLTDEEDDDDHNPLADNPFAQSDQSLGVAEELELVEDEAITTQLESDPFQLDDQYNSDDEIEQQLLQPLENWSGNLLAEEANPNFDKPQSNFLQATSSEVLDLDDLMELDDLEDDENYSPVAPHSEKNGRSSASKVALKPTPNVTEDSDDEEGIDLDEFNSDLDDIFQSLEDSADLNLHSSNTPAHANGKSYSPQVEKEDEDFDEDLFSLEDIQQASDAEAETLLMSPSGSDDDFKFDENDDFQFDENEEFALQDLIEDPDLIAEDDLSQELLSSERTHSQQSHAQNGSLDSDALFDASEIPDSFGLDAFDDDSFGEQLQFSNSQGINLDKQQRFSDDEIEPDDEEVLTTDSSALDENDFLDNFDEFDDLGNLPDFEASRSEEASFISDSSDFNEEVDSDFVATASSALERDNSAISNDELFNVPLDQEVVTTFTSQIDDPVETSVTVEQGPFAFLENKVFKTKFLYIAIGTGVATLIFVATATNIMTRTASLNQRREVVNSLRTTGWIVTLVAGATSFLSAWTVGDIAARQMSKASKDLQHQFDAISRHNLKARATVYAIDELGQMSAKFNHMAQFIETTTAEAQRKAEEQEEAKENLQRQVIRLLDDVEGAARGDLTVTAEVTADVLGAVADSFNLTIQNLREIVVQVKQAARQVSKGATDSATFAKDVAGDALRQAEELAATLNSVQVLTDAIQRVADSAREAEEVARSAAAVATRGGEAVQMTVAGILKIRETVAETTREVKRLAESSQEISKIVAIISQIASRTNLLALNASIEAARAGEAGRGFAIVADEVRQLADRSAKSLKEIEQIVMQIQSQTNSVMMAMEEGNQQVIDGTRLAEQAKRSLDDIIQVTNRIDVLVRSITADTVEQNETARAVAQVMQAVEHSAQETSQEAHRVSNALSNLVGVARDLLTSVERFRVDSSERK</sequence>
<dbReference type="OrthoDB" id="419276at2"/>
<dbReference type="CDD" id="cd11386">
    <property type="entry name" value="MCP_signal"/>
    <property type="match status" value="1"/>
</dbReference>
<evidence type="ECO:0000256" key="5">
    <source>
        <dbReference type="SAM" id="MobiDB-lite"/>
    </source>
</evidence>
<evidence type="ECO:0000313" key="10">
    <source>
        <dbReference type="Proteomes" id="UP000033607"/>
    </source>
</evidence>
<feature type="transmembrane region" description="Helical" evidence="6">
    <location>
        <begin position="660"/>
        <end position="681"/>
    </location>
</feature>
<feature type="compositionally biased region" description="Acidic residues" evidence="5">
    <location>
        <begin position="341"/>
        <end position="351"/>
    </location>
</feature>
<feature type="region of interest" description="Disordered" evidence="5">
    <location>
        <begin position="178"/>
        <end position="216"/>
    </location>
</feature>
<keyword evidence="6" id="KW-0812">Transmembrane</keyword>
<dbReference type="FunFam" id="1.10.287.950:FF:000001">
    <property type="entry name" value="Methyl-accepting chemotaxis sensory transducer"/>
    <property type="match status" value="1"/>
</dbReference>
<dbReference type="GO" id="GO:0016020">
    <property type="term" value="C:membrane"/>
    <property type="evidence" value="ECO:0007669"/>
    <property type="project" value="InterPro"/>
</dbReference>
<gene>
    <name evidence="9" type="ORF">WN50_15140</name>
</gene>
<dbReference type="PROSITE" id="PS50111">
    <property type="entry name" value="CHEMOTAXIS_TRANSDUC_2"/>
    <property type="match status" value="1"/>
</dbReference>
<dbReference type="AlphaFoldDB" id="A0A0F5YGG2"/>
<accession>A0A0F5YGG2</accession>
<keyword evidence="1 3" id="KW-0807">Transducer</keyword>
<dbReference type="CDD" id="cd06225">
    <property type="entry name" value="HAMP"/>
    <property type="match status" value="1"/>
</dbReference>
<dbReference type="Pfam" id="PF00672">
    <property type="entry name" value="HAMP"/>
    <property type="match status" value="1"/>
</dbReference>
<evidence type="ECO:0000256" key="2">
    <source>
        <dbReference type="ARBA" id="ARBA00029447"/>
    </source>
</evidence>
<dbReference type="GO" id="GO:0006935">
    <property type="term" value="P:chemotaxis"/>
    <property type="evidence" value="ECO:0007669"/>
    <property type="project" value="UniProtKB-ARBA"/>
</dbReference>
<dbReference type="Pfam" id="PF00015">
    <property type="entry name" value="MCPsignal"/>
    <property type="match status" value="1"/>
</dbReference>
<reference evidence="9 10" key="1">
    <citation type="submission" date="2015-06" db="EMBL/GenBank/DDBJ databases">
        <title>Draft genome assembly of filamentous brackish cyanobacterium Limnoraphis robusta strain CS-951.</title>
        <authorList>
            <person name="Willis A."/>
            <person name="Parks M."/>
            <person name="Burford M.A."/>
        </authorList>
    </citation>
    <scope>NUCLEOTIDE SEQUENCE [LARGE SCALE GENOMIC DNA]</scope>
    <source>
        <strain evidence="9 10">CS-951</strain>
    </source>
</reference>
<evidence type="ECO:0000259" key="8">
    <source>
        <dbReference type="PROSITE" id="PS50885"/>
    </source>
</evidence>
<dbReference type="RefSeq" id="WP_046279395.1">
    <property type="nucleotide sequence ID" value="NZ_LATL02000264.1"/>
</dbReference>
<dbReference type="SMART" id="SM00283">
    <property type="entry name" value="MA"/>
    <property type="match status" value="1"/>
</dbReference>
<feature type="transmembrane region" description="Helical" evidence="6">
    <location>
        <begin position="702"/>
        <end position="721"/>
    </location>
</feature>
<evidence type="ECO:0000256" key="4">
    <source>
        <dbReference type="SAM" id="Coils"/>
    </source>
</evidence>
<dbReference type="InterPro" id="IPR004089">
    <property type="entry name" value="MCPsignal_dom"/>
</dbReference>
<dbReference type="PROSITE" id="PS50885">
    <property type="entry name" value="HAMP"/>
    <property type="match status" value="2"/>
</dbReference>
<dbReference type="PANTHER" id="PTHR32089:SF114">
    <property type="entry name" value="METHYL-ACCEPTING CHEMOTAXIS PROTEIN MCPB"/>
    <property type="match status" value="1"/>
</dbReference>
<name>A0A0F5YGG2_9CYAN</name>
<dbReference type="EMBL" id="LATL02000264">
    <property type="protein sequence ID" value="KKD37300.1"/>
    <property type="molecule type" value="Genomic_DNA"/>
</dbReference>